<evidence type="ECO:0000313" key="4">
    <source>
        <dbReference type="RefSeq" id="XP_065642557.1"/>
    </source>
</evidence>
<sequence length="187" mass="21493">MTDLNVDFSRIQSYSTSKSLEAHLIEEARRFPCLWDTTTRSYKETPLKIEAWRQISALLNVEGSYLFFQPPVEHIAFENIDNTIKASSSRDNLTLTENETVVSSIASPQMIISSPNKMKRKMKPDPFLEKAIMIDVEQKLMKINDNDPDELFCKSLVSSFQNLSKKKNKIAKIKVMEILLELESDND</sequence>
<feature type="domain" description="BESS" evidence="1">
    <location>
        <begin position="147"/>
        <end position="181"/>
    </location>
</feature>
<organism evidence="3 4">
    <name type="scientific">Hydra vulgaris</name>
    <name type="common">Hydra</name>
    <name type="synonym">Hydra attenuata</name>
    <dbReference type="NCBI Taxonomy" id="6087"/>
    <lineage>
        <taxon>Eukaryota</taxon>
        <taxon>Metazoa</taxon>
        <taxon>Cnidaria</taxon>
        <taxon>Hydrozoa</taxon>
        <taxon>Hydroidolina</taxon>
        <taxon>Anthoathecata</taxon>
        <taxon>Aplanulata</taxon>
        <taxon>Hydridae</taxon>
        <taxon>Hydra</taxon>
    </lineage>
</organism>
<reference evidence="4" key="2">
    <citation type="submission" date="2025-08" db="UniProtKB">
        <authorList>
            <consortium name="RefSeq"/>
        </authorList>
    </citation>
    <scope>IDENTIFICATION</scope>
</reference>
<dbReference type="Pfam" id="PF02944">
    <property type="entry name" value="BESS"/>
    <property type="match status" value="1"/>
</dbReference>
<dbReference type="InterPro" id="IPR006578">
    <property type="entry name" value="MADF-dom"/>
</dbReference>
<gene>
    <name evidence="4" type="primary">LOC136074181</name>
</gene>
<dbReference type="InterPro" id="IPR039353">
    <property type="entry name" value="TF_Adf1"/>
</dbReference>
<dbReference type="PANTHER" id="PTHR12243:SF67">
    <property type="entry name" value="COREPRESSOR OF PANGOLIN, ISOFORM A-RELATED"/>
    <property type="match status" value="1"/>
</dbReference>
<name>A0ABM4B199_HYDVU</name>
<dbReference type="Pfam" id="PF10545">
    <property type="entry name" value="MADF_DNA_bdg"/>
    <property type="match status" value="1"/>
</dbReference>
<dbReference type="InterPro" id="IPR004210">
    <property type="entry name" value="BESS_motif"/>
</dbReference>
<dbReference type="RefSeq" id="XP_065642557.1">
    <property type="nucleotide sequence ID" value="XM_065786485.1"/>
</dbReference>
<evidence type="ECO:0000313" key="3">
    <source>
        <dbReference type="Proteomes" id="UP001652625"/>
    </source>
</evidence>
<feature type="domain" description="MADF" evidence="2">
    <location>
        <begin position="24"/>
        <end position="61"/>
    </location>
</feature>
<evidence type="ECO:0000259" key="1">
    <source>
        <dbReference type="Pfam" id="PF02944"/>
    </source>
</evidence>
<keyword evidence="3" id="KW-1185">Reference proteome</keyword>
<reference evidence="3" key="1">
    <citation type="submission" date="2025-05" db="UniProtKB">
        <authorList>
            <consortium name="RefSeq"/>
        </authorList>
    </citation>
    <scope>NUCLEOTIDE SEQUENCE [LARGE SCALE GENOMIC DNA]</scope>
</reference>
<accession>A0ABM4B199</accession>
<dbReference type="Proteomes" id="UP001652625">
    <property type="component" value="Chromosome 01"/>
</dbReference>
<dbReference type="GeneID" id="136074181"/>
<proteinExistence type="predicted"/>
<protein>
    <submittedName>
        <fullName evidence="4">Uncharacterized protein LOC136074181</fullName>
    </submittedName>
</protein>
<evidence type="ECO:0000259" key="2">
    <source>
        <dbReference type="Pfam" id="PF10545"/>
    </source>
</evidence>
<dbReference type="PANTHER" id="PTHR12243">
    <property type="entry name" value="MADF DOMAIN TRANSCRIPTION FACTOR"/>
    <property type="match status" value="1"/>
</dbReference>